<name>A0A814MA61_9BILA</name>
<sequence>ELYTNALRPAYCTGGFAKADVFPYDKRDILREKISYSTSSSSLNRRLNLTMALSTEYLVPVAVEDQCRRNNRC</sequence>
<evidence type="ECO:0000313" key="2">
    <source>
        <dbReference type="EMBL" id="CAF3843035.1"/>
    </source>
</evidence>
<protein>
    <submittedName>
        <fullName evidence="1">Uncharacterized protein</fullName>
    </submittedName>
</protein>
<dbReference type="EMBL" id="CAJNOQ010004851">
    <property type="protein sequence ID" value="CAF1076608.1"/>
    <property type="molecule type" value="Genomic_DNA"/>
</dbReference>
<dbReference type="Proteomes" id="UP000681722">
    <property type="component" value="Unassembled WGS sequence"/>
</dbReference>
<dbReference type="EMBL" id="CAJOBC010004851">
    <property type="protein sequence ID" value="CAF3843035.1"/>
    <property type="molecule type" value="Genomic_DNA"/>
</dbReference>
<proteinExistence type="predicted"/>
<accession>A0A814MA61</accession>
<evidence type="ECO:0000313" key="3">
    <source>
        <dbReference type="Proteomes" id="UP000663829"/>
    </source>
</evidence>
<reference evidence="1" key="1">
    <citation type="submission" date="2021-02" db="EMBL/GenBank/DDBJ databases">
        <authorList>
            <person name="Nowell W R."/>
        </authorList>
    </citation>
    <scope>NUCLEOTIDE SEQUENCE</scope>
</reference>
<evidence type="ECO:0000313" key="1">
    <source>
        <dbReference type="EMBL" id="CAF1076608.1"/>
    </source>
</evidence>
<organism evidence="1 3">
    <name type="scientific">Didymodactylos carnosus</name>
    <dbReference type="NCBI Taxonomy" id="1234261"/>
    <lineage>
        <taxon>Eukaryota</taxon>
        <taxon>Metazoa</taxon>
        <taxon>Spiralia</taxon>
        <taxon>Gnathifera</taxon>
        <taxon>Rotifera</taxon>
        <taxon>Eurotatoria</taxon>
        <taxon>Bdelloidea</taxon>
        <taxon>Philodinida</taxon>
        <taxon>Philodinidae</taxon>
        <taxon>Didymodactylos</taxon>
    </lineage>
</organism>
<dbReference type="OrthoDB" id="10035668at2759"/>
<dbReference type="AlphaFoldDB" id="A0A814MA61"/>
<dbReference type="Proteomes" id="UP000663829">
    <property type="component" value="Unassembled WGS sequence"/>
</dbReference>
<feature type="non-terminal residue" evidence="1">
    <location>
        <position position="1"/>
    </location>
</feature>
<comment type="caution">
    <text evidence="1">The sequence shown here is derived from an EMBL/GenBank/DDBJ whole genome shotgun (WGS) entry which is preliminary data.</text>
</comment>
<keyword evidence="3" id="KW-1185">Reference proteome</keyword>
<gene>
    <name evidence="1" type="ORF">GPM918_LOCUS17553</name>
    <name evidence="2" type="ORF">SRO942_LOCUS17551</name>
</gene>